<evidence type="ECO:0000256" key="11">
    <source>
        <dbReference type="ARBA" id="ARBA00023012"/>
    </source>
</evidence>
<dbReference type="InterPro" id="IPR003661">
    <property type="entry name" value="HisK_dim/P_dom"/>
</dbReference>
<dbReference type="PANTHER" id="PTHR45436:SF14">
    <property type="entry name" value="SENSOR PROTEIN QSEC"/>
    <property type="match status" value="1"/>
</dbReference>
<evidence type="ECO:0000256" key="2">
    <source>
        <dbReference type="ARBA" id="ARBA00004141"/>
    </source>
</evidence>
<comment type="caution">
    <text evidence="17">The sequence shown here is derived from an EMBL/GenBank/DDBJ whole genome shotgun (WGS) entry which is preliminary data.</text>
</comment>
<dbReference type="EMBL" id="JAQSIP010000005">
    <property type="protein sequence ID" value="MDD0839564.1"/>
    <property type="molecule type" value="Genomic_DNA"/>
</dbReference>
<dbReference type="SUPFAM" id="SSF55874">
    <property type="entry name" value="ATPase domain of HSP90 chaperone/DNA topoisomerase II/histidine kinase"/>
    <property type="match status" value="1"/>
</dbReference>
<feature type="domain" description="Histidine kinase" evidence="16">
    <location>
        <begin position="246"/>
        <end position="477"/>
    </location>
</feature>
<feature type="transmembrane region" description="Helical" evidence="15">
    <location>
        <begin position="20"/>
        <end position="39"/>
    </location>
</feature>
<comment type="subcellular location">
    <subcellularLocation>
        <location evidence="2">Membrane</location>
        <topology evidence="2">Multi-pass membrane protein</topology>
    </subcellularLocation>
</comment>
<dbReference type="RefSeq" id="WP_273952023.1">
    <property type="nucleotide sequence ID" value="NZ_JAQSIP010000005.1"/>
</dbReference>
<gene>
    <name evidence="17" type="ORF">PSQ40_13345</name>
</gene>
<keyword evidence="10 15" id="KW-1133">Transmembrane helix</keyword>
<keyword evidence="4" id="KW-0597">Phosphoprotein</keyword>
<feature type="transmembrane region" description="Helical" evidence="15">
    <location>
        <begin position="162"/>
        <end position="181"/>
    </location>
</feature>
<keyword evidence="7" id="KW-0547">Nucleotide-binding</keyword>
<evidence type="ECO:0000256" key="4">
    <source>
        <dbReference type="ARBA" id="ARBA00022553"/>
    </source>
</evidence>
<sequence length="488" mass="52543">MSPPASKAPGSLVTRLSRALVLWVSGLWLMTALGTTWYVRTEVNDVYDSALSESAWRLLDLVNHELAEHGAGLVLGNAPPQRSSDFPLHIEPHHLIYQITSPDGTLLLRSNDAPDQVLAPDVRYGFTEQGDWRVFSLTHPDSQARIHVADARGHRRHTQIDIVLSLMLPLLGLLPVLALMIRHITRRELASVATLADQIRERSDRNLSPLSSAGLPAELLLITERSNHLLQRLAGALDTERALAANAAHELRTPLATTQLRLQGLQDLIGQQPDAVLRQELQKAQDALAQLSRRAEKLLQMSRAESGATLAREPVALSPLAAAVAQEFWLDPAMMDRLQLQVPEHGDAVALGDADALAIVLRNLLENAVRYAPHGPIVLRVALPARLSVSDQGPGMAPDRQAELLQRHQQGHADPGTPAPTAGARHPPQPGYGLGLSIVSTIVERQGGQISLHSPAPGRAAGPNPGLEVRLDLPPAPPPSAPSHGAPA</sequence>
<evidence type="ECO:0000256" key="12">
    <source>
        <dbReference type="ARBA" id="ARBA00023136"/>
    </source>
</evidence>
<dbReference type="InterPro" id="IPR050428">
    <property type="entry name" value="TCS_sensor_his_kinase"/>
</dbReference>
<evidence type="ECO:0000259" key="16">
    <source>
        <dbReference type="PROSITE" id="PS50109"/>
    </source>
</evidence>
<evidence type="ECO:0000256" key="15">
    <source>
        <dbReference type="SAM" id="Phobius"/>
    </source>
</evidence>
<keyword evidence="18" id="KW-1185">Reference proteome</keyword>
<dbReference type="SMART" id="SM00387">
    <property type="entry name" value="HATPase_c"/>
    <property type="match status" value="1"/>
</dbReference>
<dbReference type="InterPro" id="IPR005467">
    <property type="entry name" value="His_kinase_dom"/>
</dbReference>
<evidence type="ECO:0000256" key="10">
    <source>
        <dbReference type="ARBA" id="ARBA00022989"/>
    </source>
</evidence>
<dbReference type="Pfam" id="PF08521">
    <property type="entry name" value="2CSK_N"/>
    <property type="match status" value="1"/>
</dbReference>
<dbReference type="InterPro" id="IPR003594">
    <property type="entry name" value="HATPase_dom"/>
</dbReference>
<evidence type="ECO:0000256" key="14">
    <source>
        <dbReference type="SAM" id="MobiDB-lite"/>
    </source>
</evidence>
<evidence type="ECO:0000256" key="13">
    <source>
        <dbReference type="SAM" id="Coils"/>
    </source>
</evidence>
<organism evidence="17 18">
    <name type="scientific">Curvibacter cyanobacteriorum</name>
    <dbReference type="NCBI Taxonomy" id="3026422"/>
    <lineage>
        <taxon>Bacteria</taxon>
        <taxon>Pseudomonadati</taxon>
        <taxon>Pseudomonadota</taxon>
        <taxon>Betaproteobacteria</taxon>
        <taxon>Burkholderiales</taxon>
        <taxon>Comamonadaceae</taxon>
        <taxon>Curvibacter</taxon>
    </lineage>
</organism>
<feature type="region of interest" description="Disordered" evidence="14">
    <location>
        <begin position="406"/>
        <end position="435"/>
    </location>
</feature>
<dbReference type="InterPro" id="IPR004358">
    <property type="entry name" value="Sig_transdc_His_kin-like_C"/>
</dbReference>
<keyword evidence="8 17" id="KW-0418">Kinase</keyword>
<dbReference type="PANTHER" id="PTHR45436">
    <property type="entry name" value="SENSOR HISTIDINE KINASE YKOH"/>
    <property type="match status" value="1"/>
</dbReference>
<keyword evidence="11" id="KW-0902">Two-component regulatory system</keyword>
<dbReference type="SMART" id="SM00388">
    <property type="entry name" value="HisKA"/>
    <property type="match status" value="1"/>
</dbReference>
<dbReference type="InterPro" id="IPR013727">
    <property type="entry name" value="2CSK_N"/>
</dbReference>
<dbReference type="Gene3D" id="3.30.565.10">
    <property type="entry name" value="Histidine kinase-like ATPase, C-terminal domain"/>
    <property type="match status" value="1"/>
</dbReference>
<dbReference type="SUPFAM" id="SSF47384">
    <property type="entry name" value="Homodimeric domain of signal transducing histidine kinase"/>
    <property type="match status" value="1"/>
</dbReference>
<protein>
    <recommendedName>
        <fullName evidence="3">histidine kinase</fullName>
        <ecNumber evidence="3">2.7.13.3</ecNumber>
    </recommendedName>
</protein>
<dbReference type="EC" id="2.7.13.3" evidence="3"/>
<dbReference type="Pfam" id="PF00512">
    <property type="entry name" value="HisKA"/>
    <property type="match status" value="1"/>
</dbReference>
<feature type="compositionally biased region" description="Low complexity" evidence="14">
    <location>
        <begin position="412"/>
        <end position="426"/>
    </location>
</feature>
<evidence type="ECO:0000256" key="8">
    <source>
        <dbReference type="ARBA" id="ARBA00022777"/>
    </source>
</evidence>
<evidence type="ECO:0000256" key="7">
    <source>
        <dbReference type="ARBA" id="ARBA00022741"/>
    </source>
</evidence>
<dbReference type="InterPro" id="IPR036890">
    <property type="entry name" value="HATPase_C_sf"/>
</dbReference>
<dbReference type="PROSITE" id="PS50109">
    <property type="entry name" value="HIS_KIN"/>
    <property type="match status" value="1"/>
</dbReference>
<name>A0ABT5MZT3_9BURK</name>
<reference evidence="17 18" key="1">
    <citation type="submission" date="2023-02" db="EMBL/GenBank/DDBJ databases">
        <title>Bacterial whole genomic sequence of Curvibacter sp. HBC61.</title>
        <authorList>
            <person name="Le V."/>
            <person name="Ko S.-R."/>
            <person name="Ahn C.-Y."/>
            <person name="Oh H.-M."/>
        </authorList>
    </citation>
    <scope>NUCLEOTIDE SEQUENCE [LARGE SCALE GENOMIC DNA]</scope>
    <source>
        <strain evidence="17 18">HBC61</strain>
    </source>
</reference>
<dbReference type="PRINTS" id="PR00344">
    <property type="entry name" value="BCTRLSENSOR"/>
</dbReference>
<dbReference type="GO" id="GO:0016301">
    <property type="term" value="F:kinase activity"/>
    <property type="evidence" value="ECO:0007669"/>
    <property type="project" value="UniProtKB-KW"/>
</dbReference>
<feature type="region of interest" description="Disordered" evidence="14">
    <location>
        <begin position="450"/>
        <end position="488"/>
    </location>
</feature>
<keyword evidence="13" id="KW-0175">Coiled coil</keyword>
<dbReference type="Pfam" id="PF02518">
    <property type="entry name" value="HATPase_c"/>
    <property type="match status" value="1"/>
</dbReference>
<feature type="compositionally biased region" description="Low complexity" evidence="14">
    <location>
        <begin position="455"/>
        <end position="466"/>
    </location>
</feature>
<comment type="catalytic activity">
    <reaction evidence="1">
        <text>ATP + protein L-histidine = ADP + protein N-phospho-L-histidine.</text>
        <dbReference type="EC" id="2.7.13.3"/>
    </reaction>
</comment>
<evidence type="ECO:0000256" key="5">
    <source>
        <dbReference type="ARBA" id="ARBA00022679"/>
    </source>
</evidence>
<keyword evidence="6 15" id="KW-0812">Transmembrane</keyword>
<evidence type="ECO:0000256" key="3">
    <source>
        <dbReference type="ARBA" id="ARBA00012438"/>
    </source>
</evidence>
<accession>A0ABT5MZT3</accession>
<dbReference type="Gene3D" id="1.10.287.130">
    <property type="match status" value="1"/>
</dbReference>
<dbReference type="CDD" id="cd00082">
    <property type="entry name" value="HisKA"/>
    <property type="match status" value="1"/>
</dbReference>
<dbReference type="InterPro" id="IPR036097">
    <property type="entry name" value="HisK_dim/P_sf"/>
</dbReference>
<evidence type="ECO:0000256" key="6">
    <source>
        <dbReference type="ARBA" id="ARBA00022692"/>
    </source>
</evidence>
<evidence type="ECO:0000313" key="17">
    <source>
        <dbReference type="EMBL" id="MDD0839564.1"/>
    </source>
</evidence>
<feature type="coiled-coil region" evidence="13">
    <location>
        <begin position="274"/>
        <end position="301"/>
    </location>
</feature>
<dbReference type="Proteomes" id="UP001528673">
    <property type="component" value="Unassembled WGS sequence"/>
</dbReference>
<evidence type="ECO:0000256" key="9">
    <source>
        <dbReference type="ARBA" id="ARBA00022840"/>
    </source>
</evidence>
<keyword evidence="9" id="KW-0067">ATP-binding</keyword>
<proteinExistence type="predicted"/>
<evidence type="ECO:0000256" key="1">
    <source>
        <dbReference type="ARBA" id="ARBA00000085"/>
    </source>
</evidence>
<evidence type="ECO:0000313" key="18">
    <source>
        <dbReference type="Proteomes" id="UP001528673"/>
    </source>
</evidence>
<keyword evidence="12 15" id="KW-0472">Membrane</keyword>
<keyword evidence="5" id="KW-0808">Transferase</keyword>